<feature type="transmembrane region" description="Helical" evidence="6">
    <location>
        <begin position="252"/>
        <end position="271"/>
    </location>
</feature>
<feature type="transmembrane region" description="Helical" evidence="6">
    <location>
        <begin position="214"/>
        <end position="240"/>
    </location>
</feature>
<dbReference type="Proteomes" id="UP000824105">
    <property type="component" value="Unassembled WGS sequence"/>
</dbReference>
<keyword evidence="4 6" id="KW-1133">Transmembrane helix</keyword>
<feature type="transmembrane region" description="Helical" evidence="6">
    <location>
        <begin position="157"/>
        <end position="179"/>
    </location>
</feature>
<comment type="similarity">
    <text evidence="2">Belongs to the EamA transporter family.</text>
</comment>
<feature type="domain" description="EamA" evidence="7">
    <location>
        <begin position="164"/>
        <end position="294"/>
    </location>
</feature>
<evidence type="ECO:0000259" key="7">
    <source>
        <dbReference type="Pfam" id="PF00892"/>
    </source>
</evidence>
<feature type="transmembrane region" description="Helical" evidence="6">
    <location>
        <begin position="131"/>
        <end position="151"/>
    </location>
</feature>
<dbReference type="GO" id="GO:0016020">
    <property type="term" value="C:membrane"/>
    <property type="evidence" value="ECO:0007669"/>
    <property type="project" value="UniProtKB-SubCell"/>
</dbReference>
<proteinExistence type="inferred from homology"/>
<dbReference type="AlphaFoldDB" id="A0A9D2FKP9"/>
<dbReference type="SUPFAM" id="SSF103481">
    <property type="entry name" value="Multidrug resistance efflux transporter EmrE"/>
    <property type="match status" value="2"/>
</dbReference>
<evidence type="ECO:0000256" key="5">
    <source>
        <dbReference type="ARBA" id="ARBA00023136"/>
    </source>
</evidence>
<keyword evidence="3 6" id="KW-0812">Transmembrane</keyword>
<accession>A0A9D2FKP9</accession>
<gene>
    <name evidence="8" type="ORF">H9724_07370</name>
</gene>
<feature type="transmembrane region" description="Helical" evidence="6">
    <location>
        <begin position="103"/>
        <end position="124"/>
    </location>
</feature>
<protein>
    <submittedName>
        <fullName evidence="8">DMT family transporter</fullName>
    </submittedName>
</protein>
<dbReference type="PANTHER" id="PTHR32322">
    <property type="entry name" value="INNER MEMBRANE TRANSPORTER"/>
    <property type="match status" value="1"/>
</dbReference>
<dbReference type="InterPro" id="IPR000620">
    <property type="entry name" value="EamA_dom"/>
</dbReference>
<evidence type="ECO:0000256" key="4">
    <source>
        <dbReference type="ARBA" id="ARBA00022989"/>
    </source>
</evidence>
<feature type="transmembrane region" description="Helical" evidence="6">
    <location>
        <begin position="38"/>
        <end position="57"/>
    </location>
</feature>
<dbReference type="EMBL" id="DXBF01000061">
    <property type="protein sequence ID" value="HIZ62568.1"/>
    <property type="molecule type" value="Genomic_DNA"/>
</dbReference>
<comment type="caution">
    <text evidence="8">The sequence shown here is derived from an EMBL/GenBank/DDBJ whole genome shotgun (WGS) entry which is preliminary data.</text>
</comment>
<comment type="subcellular location">
    <subcellularLocation>
        <location evidence="1">Membrane</location>
        <topology evidence="1">Multi-pass membrane protein</topology>
    </subcellularLocation>
</comment>
<evidence type="ECO:0000256" key="2">
    <source>
        <dbReference type="ARBA" id="ARBA00007362"/>
    </source>
</evidence>
<dbReference type="Pfam" id="PF00892">
    <property type="entry name" value="EamA"/>
    <property type="match status" value="2"/>
</dbReference>
<feature type="domain" description="EamA" evidence="7">
    <location>
        <begin position="6"/>
        <end position="148"/>
    </location>
</feature>
<dbReference type="InterPro" id="IPR050638">
    <property type="entry name" value="AA-Vitamin_Transporters"/>
</dbReference>
<name>A0A9D2FKP9_9FIRM</name>
<feature type="transmembrane region" description="Helical" evidence="6">
    <location>
        <begin position="277"/>
        <end position="295"/>
    </location>
</feature>
<feature type="transmembrane region" description="Helical" evidence="6">
    <location>
        <begin position="191"/>
        <end position="208"/>
    </location>
</feature>
<reference evidence="8" key="2">
    <citation type="submission" date="2021-04" db="EMBL/GenBank/DDBJ databases">
        <authorList>
            <person name="Gilroy R."/>
        </authorList>
    </citation>
    <scope>NUCLEOTIDE SEQUENCE</scope>
    <source>
        <strain evidence="8">CHK188-11489</strain>
    </source>
</reference>
<evidence type="ECO:0000256" key="1">
    <source>
        <dbReference type="ARBA" id="ARBA00004141"/>
    </source>
</evidence>
<evidence type="ECO:0000256" key="3">
    <source>
        <dbReference type="ARBA" id="ARBA00022692"/>
    </source>
</evidence>
<feature type="transmembrane region" description="Helical" evidence="6">
    <location>
        <begin position="77"/>
        <end position="97"/>
    </location>
</feature>
<evidence type="ECO:0000313" key="9">
    <source>
        <dbReference type="Proteomes" id="UP000824105"/>
    </source>
</evidence>
<reference evidence="8" key="1">
    <citation type="journal article" date="2021" name="PeerJ">
        <title>Extensive microbial diversity within the chicken gut microbiome revealed by metagenomics and culture.</title>
        <authorList>
            <person name="Gilroy R."/>
            <person name="Ravi A."/>
            <person name="Getino M."/>
            <person name="Pursley I."/>
            <person name="Horton D.L."/>
            <person name="Alikhan N.F."/>
            <person name="Baker D."/>
            <person name="Gharbi K."/>
            <person name="Hall N."/>
            <person name="Watson M."/>
            <person name="Adriaenssens E.M."/>
            <person name="Foster-Nyarko E."/>
            <person name="Jarju S."/>
            <person name="Secka A."/>
            <person name="Antonio M."/>
            <person name="Oren A."/>
            <person name="Chaudhuri R.R."/>
            <person name="La Ragione R."/>
            <person name="Hildebrand F."/>
            <person name="Pallen M.J."/>
        </authorList>
    </citation>
    <scope>NUCLEOTIDE SEQUENCE</scope>
    <source>
        <strain evidence="8">CHK188-11489</strain>
    </source>
</reference>
<evidence type="ECO:0000313" key="8">
    <source>
        <dbReference type="EMBL" id="HIZ62568.1"/>
    </source>
</evidence>
<dbReference type="PANTHER" id="PTHR32322:SF2">
    <property type="entry name" value="EAMA DOMAIN-CONTAINING PROTEIN"/>
    <property type="match status" value="1"/>
</dbReference>
<keyword evidence="5 6" id="KW-0472">Membrane</keyword>
<dbReference type="InterPro" id="IPR037185">
    <property type="entry name" value="EmrE-like"/>
</dbReference>
<dbReference type="PROSITE" id="PS51257">
    <property type="entry name" value="PROKAR_LIPOPROTEIN"/>
    <property type="match status" value="1"/>
</dbReference>
<sequence length="304" mass="32928">MSDRVKGACLTMGGAACWGISGCMGQYLFTRENMDSTWLVPIRLLLAGLLLCGYYFFKDRKQLFAPWNWKADPRNTIDLLVYGLAGVSFCQFLYFLTIQLSTAGIATILQDLSPVLILLVLCLQQRRTPRLFELCSILLALLGVFLLTTHGSLTSLAVSPAALAAGLVCACTVVIYTMWPKRLQAQYPTPLLQGWAFLLGGAAFHLIFRPWTMGYVPSAVGVIGILVVVLVGNVTAFSLYMSGVPLIGPQRASLYSFAEPVTAAILSTLLLGSPFTLWDALGFGCIFVMLVLLSLPARSGSPAK</sequence>
<evidence type="ECO:0000256" key="6">
    <source>
        <dbReference type="SAM" id="Phobius"/>
    </source>
</evidence>
<organism evidence="8 9">
    <name type="scientific">Candidatus Gemmiger avistercoris</name>
    <dbReference type="NCBI Taxonomy" id="2838606"/>
    <lineage>
        <taxon>Bacteria</taxon>
        <taxon>Bacillati</taxon>
        <taxon>Bacillota</taxon>
        <taxon>Clostridia</taxon>
        <taxon>Eubacteriales</taxon>
        <taxon>Gemmiger</taxon>
    </lineage>
</organism>